<evidence type="ECO:0000256" key="14">
    <source>
        <dbReference type="ARBA" id="ARBA00022840"/>
    </source>
</evidence>
<protein>
    <recommendedName>
        <fullName evidence="16">Adenosylcobinamide kinase</fullName>
        <ecNumber evidence="8">2.7.1.156</ecNumber>
        <ecNumber evidence="9">2.7.7.62</ecNumber>
    </recommendedName>
    <alternativeName>
        <fullName evidence="17">Adenosylcobinamide-phosphate guanylyltransferase</fullName>
    </alternativeName>
</protein>
<dbReference type="OrthoDB" id="9788370at2"/>
<evidence type="ECO:0000256" key="4">
    <source>
        <dbReference type="ARBA" id="ARBA00003889"/>
    </source>
</evidence>
<dbReference type="GO" id="GO:0009236">
    <property type="term" value="P:cobalamin biosynthetic process"/>
    <property type="evidence" value="ECO:0007669"/>
    <property type="project" value="UniProtKB-UniPathway"/>
</dbReference>
<feature type="binding site" evidence="19">
    <location>
        <position position="88"/>
    </location>
    <ligand>
        <name>GTP</name>
        <dbReference type="ChEBI" id="CHEBI:37565"/>
    </ligand>
</feature>
<dbReference type="PIRSF" id="PIRSF006135">
    <property type="entry name" value="CobU"/>
    <property type="match status" value="1"/>
</dbReference>
<dbReference type="PANTHER" id="PTHR34848">
    <property type="match status" value="1"/>
</dbReference>
<comment type="caution">
    <text evidence="20">The sequence shown here is derived from an EMBL/GenBank/DDBJ whole genome shotgun (WGS) entry which is preliminary data.</text>
</comment>
<keyword evidence="14" id="KW-0067">ATP-binding</keyword>
<evidence type="ECO:0000256" key="2">
    <source>
        <dbReference type="ARBA" id="ARBA00000711"/>
    </source>
</evidence>
<evidence type="ECO:0000256" key="9">
    <source>
        <dbReference type="ARBA" id="ARBA00012523"/>
    </source>
</evidence>
<dbReference type="InterPro" id="IPR003203">
    <property type="entry name" value="CobU/CobP"/>
</dbReference>
<evidence type="ECO:0000256" key="18">
    <source>
        <dbReference type="PIRSR" id="PIRSR006135-1"/>
    </source>
</evidence>
<reference evidence="20 21" key="1">
    <citation type="submission" date="2019-07" db="EMBL/GenBank/DDBJ databases">
        <title>New species of Amycolatopsis and Streptomyces.</title>
        <authorList>
            <person name="Duangmal K."/>
            <person name="Teo W.F.A."/>
            <person name="Lipun K."/>
        </authorList>
    </citation>
    <scope>NUCLEOTIDE SEQUENCE [LARGE SCALE GENOMIC DNA]</scope>
    <source>
        <strain evidence="20 21">JCM 30562</strain>
    </source>
</reference>
<evidence type="ECO:0000256" key="17">
    <source>
        <dbReference type="ARBA" id="ARBA00030571"/>
    </source>
</evidence>
<comment type="catalytic activity">
    <reaction evidence="2">
        <text>adenosylcob(III)inamide phosphate + GTP + H(+) = adenosylcob(III)inamide-GDP + diphosphate</text>
        <dbReference type="Rhea" id="RHEA:22712"/>
        <dbReference type="ChEBI" id="CHEBI:15378"/>
        <dbReference type="ChEBI" id="CHEBI:33019"/>
        <dbReference type="ChEBI" id="CHEBI:37565"/>
        <dbReference type="ChEBI" id="CHEBI:58502"/>
        <dbReference type="ChEBI" id="CHEBI:60487"/>
        <dbReference type="EC" id="2.7.7.62"/>
    </reaction>
</comment>
<evidence type="ECO:0000256" key="3">
    <source>
        <dbReference type="ARBA" id="ARBA00001522"/>
    </source>
</evidence>
<dbReference type="UniPathway" id="UPA00148">
    <property type="reaction ID" value="UER00236"/>
</dbReference>
<dbReference type="Pfam" id="PF02283">
    <property type="entry name" value="CobU"/>
    <property type="match status" value="1"/>
</dbReference>
<evidence type="ECO:0000256" key="11">
    <source>
        <dbReference type="ARBA" id="ARBA00022679"/>
    </source>
</evidence>
<evidence type="ECO:0000256" key="5">
    <source>
        <dbReference type="ARBA" id="ARBA00004692"/>
    </source>
</evidence>
<dbReference type="EC" id="2.7.7.62" evidence="9"/>
<keyword evidence="15 19" id="KW-0342">GTP-binding</keyword>
<evidence type="ECO:0000256" key="1">
    <source>
        <dbReference type="ARBA" id="ARBA00000312"/>
    </source>
</evidence>
<dbReference type="EMBL" id="VJZA01000010">
    <property type="protein sequence ID" value="TVT23650.1"/>
    <property type="molecule type" value="Genomic_DNA"/>
</dbReference>
<keyword evidence="13 20" id="KW-0418">Kinase</keyword>
<feature type="active site" description="GMP-histidine intermediate" evidence="18">
    <location>
        <position position="76"/>
    </location>
</feature>
<dbReference type="GO" id="GO:0005524">
    <property type="term" value="F:ATP binding"/>
    <property type="evidence" value="ECO:0007669"/>
    <property type="project" value="UniProtKB-KW"/>
</dbReference>
<keyword evidence="11 20" id="KW-0808">Transferase</keyword>
<dbReference type="InterPro" id="IPR027417">
    <property type="entry name" value="P-loop_NTPase"/>
</dbReference>
<comment type="function">
    <text evidence="4">Catalyzes ATP-dependent phosphorylation of adenosylcobinamide and addition of GMP to adenosylcobinamide phosphate.</text>
</comment>
<comment type="catalytic activity">
    <reaction evidence="1">
        <text>adenosylcob(III)inamide + ATP = adenosylcob(III)inamide phosphate + ADP + H(+)</text>
        <dbReference type="Rhea" id="RHEA:15769"/>
        <dbReference type="ChEBI" id="CHEBI:2480"/>
        <dbReference type="ChEBI" id="CHEBI:15378"/>
        <dbReference type="ChEBI" id="CHEBI:30616"/>
        <dbReference type="ChEBI" id="CHEBI:58502"/>
        <dbReference type="ChEBI" id="CHEBI:456216"/>
        <dbReference type="EC" id="2.7.1.156"/>
    </reaction>
</comment>
<dbReference type="SUPFAM" id="SSF52540">
    <property type="entry name" value="P-loop containing nucleoside triphosphate hydrolases"/>
    <property type="match status" value="1"/>
</dbReference>
<dbReference type="Gene3D" id="3.40.50.300">
    <property type="entry name" value="P-loop containing nucleotide triphosphate hydrolases"/>
    <property type="match status" value="1"/>
</dbReference>
<comment type="pathway">
    <text evidence="6">Cofactor biosynthesis; adenosylcobalamin biosynthesis; adenosylcobalamin from cob(II)yrinate a,c-diamide: step 5/7.</text>
</comment>
<dbReference type="AlphaFoldDB" id="A0A558AHB9"/>
<evidence type="ECO:0000256" key="8">
    <source>
        <dbReference type="ARBA" id="ARBA00012016"/>
    </source>
</evidence>
<evidence type="ECO:0000256" key="12">
    <source>
        <dbReference type="ARBA" id="ARBA00022741"/>
    </source>
</evidence>
<evidence type="ECO:0000256" key="7">
    <source>
        <dbReference type="ARBA" id="ARBA00007490"/>
    </source>
</evidence>
<dbReference type="Proteomes" id="UP000318578">
    <property type="component" value="Unassembled WGS sequence"/>
</dbReference>
<sequence>MTKLTQRLAGSLEVAARLLRRYGSDHGKVLVLGGVRSGKSRHAERLMNRHPEVVYVAPGYPASEDDPEWAARIAQHQARRPANWRTVETTDLAATVRKASRPLLIDCLGTWVSRVLGEVGAWEQTAGWELRLDERLEDFLAAWVSAHVPIVAVSNEVGMGVVPATVSGRLFRDVLGALNNRVAADSDSVQLVVAGRVLRLTERALL</sequence>
<dbReference type="EC" id="2.7.1.156" evidence="8"/>
<accession>A0A558AHB9</accession>
<dbReference type="RefSeq" id="WP_144636536.1">
    <property type="nucleotide sequence ID" value="NZ_BNAX01000009.1"/>
</dbReference>
<keyword evidence="10" id="KW-0169">Cobalamin biosynthesis</keyword>
<organism evidence="20 21">
    <name type="scientific">Amycolatopsis acidiphila</name>
    <dbReference type="NCBI Taxonomy" id="715473"/>
    <lineage>
        <taxon>Bacteria</taxon>
        <taxon>Bacillati</taxon>
        <taxon>Actinomycetota</taxon>
        <taxon>Actinomycetes</taxon>
        <taxon>Pseudonocardiales</taxon>
        <taxon>Pseudonocardiaceae</taxon>
        <taxon>Amycolatopsis</taxon>
    </lineage>
</organism>
<evidence type="ECO:0000256" key="6">
    <source>
        <dbReference type="ARBA" id="ARBA00005159"/>
    </source>
</evidence>
<dbReference type="CDD" id="cd00544">
    <property type="entry name" value="CobU"/>
    <property type="match status" value="1"/>
</dbReference>
<comment type="pathway">
    <text evidence="5">Cofactor biosynthesis; adenosylcobalamin biosynthesis; adenosylcobalamin from cob(II)yrinate a,c-diamide: step 6/7.</text>
</comment>
<proteinExistence type="inferred from homology"/>
<keyword evidence="20" id="KW-0548">Nucleotidyltransferase</keyword>
<comment type="catalytic activity">
    <reaction evidence="3">
        <text>adenosylcob(III)inamide + GTP = adenosylcob(III)inamide phosphate + GDP + H(+)</text>
        <dbReference type="Rhea" id="RHEA:15765"/>
        <dbReference type="ChEBI" id="CHEBI:2480"/>
        <dbReference type="ChEBI" id="CHEBI:15378"/>
        <dbReference type="ChEBI" id="CHEBI:37565"/>
        <dbReference type="ChEBI" id="CHEBI:58189"/>
        <dbReference type="ChEBI" id="CHEBI:58502"/>
        <dbReference type="EC" id="2.7.1.156"/>
    </reaction>
</comment>
<name>A0A558AHB9_9PSEU</name>
<evidence type="ECO:0000256" key="16">
    <source>
        <dbReference type="ARBA" id="ARBA00029570"/>
    </source>
</evidence>
<comment type="similarity">
    <text evidence="7">Belongs to the CobU/CobP family.</text>
</comment>
<evidence type="ECO:0000256" key="15">
    <source>
        <dbReference type="ARBA" id="ARBA00023134"/>
    </source>
</evidence>
<gene>
    <name evidence="20" type="primary">cobU</name>
    <name evidence="20" type="ORF">FNH06_09095</name>
</gene>
<feature type="binding site" evidence="19">
    <location>
        <position position="106"/>
    </location>
    <ligand>
        <name>GTP</name>
        <dbReference type="ChEBI" id="CHEBI:37565"/>
    </ligand>
</feature>
<evidence type="ECO:0000256" key="19">
    <source>
        <dbReference type="PIRSR" id="PIRSR006135-2"/>
    </source>
</evidence>
<feature type="binding site" evidence="19">
    <location>
        <begin position="57"/>
        <end position="59"/>
    </location>
    <ligand>
        <name>GTP</name>
        <dbReference type="ChEBI" id="CHEBI:37565"/>
    </ligand>
</feature>
<dbReference type="GO" id="GO:0005525">
    <property type="term" value="F:GTP binding"/>
    <property type="evidence" value="ECO:0007669"/>
    <property type="project" value="UniProtKB-KW"/>
</dbReference>
<keyword evidence="12 19" id="KW-0547">Nucleotide-binding</keyword>
<dbReference type="GO" id="GO:0008820">
    <property type="term" value="F:cobinamide phosphate guanylyltransferase activity"/>
    <property type="evidence" value="ECO:0007669"/>
    <property type="project" value="UniProtKB-EC"/>
</dbReference>
<evidence type="ECO:0000313" key="21">
    <source>
        <dbReference type="Proteomes" id="UP000318578"/>
    </source>
</evidence>
<evidence type="ECO:0000256" key="13">
    <source>
        <dbReference type="ARBA" id="ARBA00022777"/>
    </source>
</evidence>
<evidence type="ECO:0000256" key="10">
    <source>
        <dbReference type="ARBA" id="ARBA00022573"/>
    </source>
</evidence>
<keyword evidence="21" id="KW-1185">Reference proteome</keyword>
<feature type="binding site" evidence="19">
    <location>
        <begin position="33"/>
        <end position="40"/>
    </location>
    <ligand>
        <name>GTP</name>
        <dbReference type="ChEBI" id="CHEBI:37565"/>
    </ligand>
</feature>
<evidence type="ECO:0000313" key="20">
    <source>
        <dbReference type="EMBL" id="TVT23650.1"/>
    </source>
</evidence>
<dbReference type="NCBIfam" id="NF004469">
    <property type="entry name" value="PRK05800.1"/>
    <property type="match status" value="1"/>
</dbReference>
<dbReference type="GO" id="GO:0043752">
    <property type="term" value="F:adenosylcobinamide kinase activity"/>
    <property type="evidence" value="ECO:0007669"/>
    <property type="project" value="UniProtKB-EC"/>
</dbReference>
<dbReference type="PANTHER" id="PTHR34848:SF1">
    <property type="entry name" value="BIFUNCTIONAL ADENOSYLCOBALAMIN BIOSYNTHESIS PROTEIN COBU"/>
    <property type="match status" value="1"/>
</dbReference>